<reference evidence="2" key="1">
    <citation type="submission" date="2018-11" db="EMBL/GenBank/DDBJ databases">
        <authorList>
            <consortium name="Pathogen Informatics"/>
        </authorList>
    </citation>
    <scope>NUCLEOTIDE SEQUENCE</scope>
</reference>
<proteinExistence type="predicted"/>
<dbReference type="EMBL" id="CAAALY010005006">
    <property type="protein sequence ID" value="VEL08902.1"/>
    <property type="molecule type" value="Genomic_DNA"/>
</dbReference>
<feature type="transmembrane region" description="Helical" evidence="1">
    <location>
        <begin position="132"/>
        <end position="150"/>
    </location>
</feature>
<dbReference type="AlphaFoldDB" id="A0A448WDE4"/>
<accession>A0A448WDE4</accession>
<protein>
    <submittedName>
        <fullName evidence="2">Uncharacterized protein</fullName>
    </submittedName>
</protein>
<gene>
    <name evidence="2" type="ORF">PXEA_LOCUS2342</name>
</gene>
<keyword evidence="1" id="KW-0472">Membrane</keyword>
<name>A0A448WDE4_9PLAT</name>
<keyword evidence="1" id="KW-1133">Transmembrane helix</keyword>
<evidence type="ECO:0000313" key="3">
    <source>
        <dbReference type="Proteomes" id="UP000784294"/>
    </source>
</evidence>
<keyword evidence="1" id="KW-0812">Transmembrane</keyword>
<dbReference type="Proteomes" id="UP000784294">
    <property type="component" value="Unassembled WGS sequence"/>
</dbReference>
<comment type="caution">
    <text evidence="2">The sequence shown here is derived from an EMBL/GenBank/DDBJ whole genome shotgun (WGS) entry which is preliminary data.</text>
</comment>
<keyword evidence="3" id="KW-1185">Reference proteome</keyword>
<evidence type="ECO:0000256" key="1">
    <source>
        <dbReference type="SAM" id="Phobius"/>
    </source>
</evidence>
<evidence type="ECO:0000313" key="2">
    <source>
        <dbReference type="EMBL" id="VEL08902.1"/>
    </source>
</evidence>
<organism evidence="2 3">
    <name type="scientific">Protopolystoma xenopodis</name>
    <dbReference type="NCBI Taxonomy" id="117903"/>
    <lineage>
        <taxon>Eukaryota</taxon>
        <taxon>Metazoa</taxon>
        <taxon>Spiralia</taxon>
        <taxon>Lophotrochozoa</taxon>
        <taxon>Platyhelminthes</taxon>
        <taxon>Monogenea</taxon>
        <taxon>Polyopisthocotylea</taxon>
        <taxon>Polystomatidea</taxon>
        <taxon>Polystomatidae</taxon>
        <taxon>Protopolystoma</taxon>
    </lineage>
</organism>
<sequence>MAILEIHIYSVTEGHGSTPAGDVANTHTSCSQPLVSRNHLAASLHNLNNLRRQQHQLATQIVCQARLGDTRPMRVVSSGRDTSNVLPIGSMLNGTCDRRQQEDVRQRGKTNFIFKSVSQLGLVVRAPSPKSSAILIVIMSGITLSTWYILKCTFYQVAMTTRPSCDDEVNPL</sequence>